<evidence type="ECO:0000256" key="2">
    <source>
        <dbReference type="ARBA" id="ARBA00005594"/>
    </source>
</evidence>
<keyword evidence="8 12" id="KW-0648">Protein biosynthesis</keyword>
<dbReference type="SMART" id="SM00873">
    <property type="entry name" value="B3_4"/>
    <property type="match status" value="1"/>
</dbReference>
<evidence type="ECO:0000256" key="1">
    <source>
        <dbReference type="ARBA" id="ARBA00004496"/>
    </source>
</evidence>
<dbReference type="PRINTS" id="PR01038">
    <property type="entry name" value="TRNASYNTHARG"/>
</dbReference>
<dbReference type="SUPFAM" id="SSF47323">
    <property type="entry name" value="Anticodon-binding domain of a subclass of class I aminoacyl-tRNA synthetases"/>
    <property type="match status" value="1"/>
</dbReference>
<dbReference type="SMART" id="SM01016">
    <property type="entry name" value="Arg_tRNA_synt_N"/>
    <property type="match status" value="1"/>
</dbReference>
<dbReference type="InterPro" id="IPR020825">
    <property type="entry name" value="Phe-tRNA_synthase-like_B3/B4"/>
</dbReference>
<dbReference type="InterPro" id="IPR009080">
    <property type="entry name" value="tRNAsynth_Ia_anticodon-bd"/>
</dbReference>
<dbReference type="STRING" id="1619100.UT34_C0001G0449"/>
<dbReference type="PANTHER" id="PTHR11956:SF5">
    <property type="entry name" value="ARGININE--TRNA LIGASE, CYTOPLASMIC"/>
    <property type="match status" value="1"/>
</dbReference>
<dbReference type="InterPro" id="IPR005146">
    <property type="entry name" value="B3/B4_tRNA-bd"/>
</dbReference>
<name>A0A0G0MQV0_9BACT</name>
<comment type="caution">
    <text evidence="16">The sequence shown here is derived from an EMBL/GenBank/DDBJ whole genome shotgun (WGS) entry which is preliminary data.</text>
</comment>
<dbReference type="InterPro" id="IPR008909">
    <property type="entry name" value="DALR_anticod-bd"/>
</dbReference>
<dbReference type="SMART" id="SM00836">
    <property type="entry name" value="DALR_1"/>
    <property type="match status" value="1"/>
</dbReference>
<feature type="domain" description="DALR anticodon binding" evidence="13">
    <location>
        <begin position="747"/>
        <end position="862"/>
    </location>
</feature>
<evidence type="ECO:0000256" key="7">
    <source>
        <dbReference type="ARBA" id="ARBA00022840"/>
    </source>
</evidence>
<evidence type="ECO:0000256" key="11">
    <source>
        <dbReference type="NCBIfam" id="TIGR00456"/>
    </source>
</evidence>
<gene>
    <name evidence="16" type="ORF">UT34_C0001G0449</name>
</gene>
<dbReference type="Proteomes" id="UP000034799">
    <property type="component" value="Unassembled WGS sequence"/>
</dbReference>
<keyword evidence="5 12" id="KW-0436">Ligase</keyword>
<evidence type="ECO:0000256" key="3">
    <source>
        <dbReference type="ARBA" id="ARBA00012837"/>
    </source>
</evidence>
<dbReference type="GO" id="GO:0006420">
    <property type="term" value="P:arginyl-tRNA aminoacylation"/>
    <property type="evidence" value="ECO:0007669"/>
    <property type="project" value="UniProtKB-UniRule"/>
</dbReference>
<evidence type="ECO:0000256" key="10">
    <source>
        <dbReference type="ARBA" id="ARBA00049339"/>
    </source>
</evidence>
<dbReference type="GO" id="GO:0004826">
    <property type="term" value="F:phenylalanine-tRNA ligase activity"/>
    <property type="evidence" value="ECO:0007669"/>
    <property type="project" value="InterPro"/>
</dbReference>
<comment type="subcellular location">
    <subcellularLocation>
        <location evidence="1">Cytoplasm</location>
    </subcellularLocation>
</comment>
<reference evidence="16 17" key="1">
    <citation type="journal article" date="2015" name="Nature">
        <title>rRNA introns, odd ribosomes, and small enigmatic genomes across a large radiation of phyla.</title>
        <authorList>
            <person name="Brown C.T."/>
            <person name="Hug L.A."/>
            <person name="Thomas B.C."/>
            <person name="Sharon I."/>
            <person name="Castelle C.J."/>
            <person name="Singh A."/>
            <person name="Wilkins M.J."/>
            <person name="Williams K.H."/>
            <person name="Banfield J.F."/>
        </authorList>
    </citation>
    <scope>NUCLEOTIDE SEQUENCE [LARGE SCALE GENOMIC DNA]</scope>
</reference>
<evidence type="ECO:0000259" key="15">
    <source>
        <dbReference type="SMART" id="SM01016"/>
    </source>
</evidence>
<comment type="similarity">
    <text evidence="2 12">Belongs to the class-I aminoacyl-tRNA synthetase family.</text>
</comment>
<comment type="catalytic activity">
    <reaction evidence="10">
        <text>tRNA(Arg) + L-arginine + ATP = L-arginyl-tRNA(Arg) + AMP + diphosphate</text>
        <dbReference type="Rhea" id="RHEA:20301"/>
        <dbReference type="Rhea" id="RHEA-COMP:9658"/>
        <dbReference type="Rhea" id="RHEA-COMP:9673"/>
        <dbReference type="ChEBI" id="CHEBI:30616"/>
        <dbReference type="ChEBI" id="CHEBI:32682"/>
        <dbReference type="ChEBI" id="CHEBI:33019"/>
        <dbReference type="ChEBI" id="CHEBI:78442"/>
        <dbReference type="ChEBI" id="CHEBI:78513"/>
        <dbReference type="ChEBI" id="CHEBI:456215"/>
        <dbReference type="EC" id="6.1.1.19"/>
    </reaction>
</comment>
<dbReference type="Pfam" id="PF00750">
    <property type="entry name" value="tRNA-synt_1d"/>
    <property type="match status" value="1"/>
</dbReference>
<dbReference type="AlphaFoldDB" id="A0A0G0MQV0"/>
<keyword evidence="6 12" id="KW-0547">Nucleotide-binding</keyword>
<dbReference type="InterPro" id="IPR014729">
    <property type="entry name" value="Rossmann-like_a/b/a_fold"/>
</dbReference>
<evidence type="ECO:0000259" key="14">
    <source>
        <dbReference type="SMART" id="SM00873"/>
    </source>
</evidence>
<evidence type="ECO:0000259" key="13">
    <source>
        <dbReference type="SMART" id="SM00836"/>
    </source>
</evidence>
<keyword evidence="9 12" id="KW-0030">Aminoacyl-tRNA synthetase</keyword>
<dbReference type="FunFam" id="1.10.730.10:FF:000008">
    <property type="entry name" value="Arginine--tRNA ligase"/>
    <property type="match status" value="1"/>
</dbReference>
<evidence type="ECO:0000256" key="4">
    <source>
        <dbReference type="ARBA" id="ARBA00022490"/>
    </source>
</evidence>
<protein>
    <recommendedName>
        <fullName evidence="3 11">Arginine--tRNA ligase</fullName>
        <ecNumber evidence="3 11">6.1.1.19</ecNumber>
    </recommendedName>
</protein>
<evidence type="ECO:0000256" key="8">
    <source>
        <dbReference type="ARBA" id="ARBA00022917"/>
    </source>
</evidence>
<dbReference type="InterPro" id="IPR005148">
    <property type="entry name" value="Arg-tRNA-synth_N"/>
</dbReference>
<sequence length="862" mass="98054">MKFKIEREVFEKFPNIFIAIPVIRDFSNHWNSENEKLVSMFKEASQKDFLERFKSKEDIENNEYIKVYFEAFRKFGANPKKVKPTHFALASRVIEGGNLPRINPIVDLYNSFSINYITPFGGEDLSTVYGDFVLKLAKGDEHWLGIGEEKGKSPKQGDLIWEDDYDVSTLSLNWRQCERTKLTEDSQDGYFIMDGFKGINEKNIIKAANEFVAFITSHFGGEGEVIVLDKEHEFVEVDYKTRDIEGVVRPKVGNSSKEKSSKSNEGKKDKQFIYEADCIESEIQNQLYISLNKSLEAHLIDVSPVKDKKYGDYTSTVAMRVAGKLGKSPIEVAKGIAGKLGGIVVKAESVMPGFVNMYVNKNSIKGQLLSVDESWGKNQTGDGKKVMIEFGQPNTHKELTMGHIKSGITGLSLTRLFEYSGYEVIKANYFGDVGLMIAKALWGVIMKVSPESKIFELGDKDMEMVKDYLDEIKEKEGIKKVAKFFSDCYVFGNLSMDKDKEVEEEVRKINKLLYSKENDRINELYQYTRDLSIQYQDHVFAELGVVYDRQYPESENMEKGIKLVKENIGKVFKEDKGAVIFDAEEYGLKKFAFITSDGAPTYGAKDLGLAFKKFEEYPDLYLSIITTSVEQVDYFKNMIKALELIDPKFKGRYTHIGFGWLLFEGKKTSARMGKSFSYEDMLNELIAVSKERIKDKEEFSEEDTNSIAKKVAIAALKFGILSHEFHKDVNYNPDTFLNMSGYSGPYILYTYARANSILKKAGEYSKELKGSVLESPEEQAIIKKLIEFPKVVLSAQTNFASHLICTYVFELANLFNNFYSKYQVLNADRAEEKEARLVLVEAVTTVLKSGLNLLGIESIDKM</sequence>
<keyword evidence="4" id="KW-0963">Cytoplasm</keyword>
<dbReference type="SUPFAM" id="SSF56037">
    <property type="entry name" value="PheT/TilS domain"/>
    <property type="match status" value="1"/>
</dbReference>
<dbReference type="PANTHER" id="PTHR11956">
    <property type="entry name" value="ARGINYL-TRNA SYNTHETASE"/>
    <property type="match status" value="1"/>
</dbReference>
<accession>A0A0G0MQV0</accession>
<dbReference type="GO" id="GO:0003723">
    <property type="term" value="F:RNA binding"/>
    <property type="evidence" value="ECO:0007669"/>
    <property type="project" value="InterPro"/>
</dbReference>
<keyword evidence="7 12" id="KW-0067">ATP-binding</keyword>
<feature type="domain" description="Arginyl tRNA synthetase N-terminal" evidence="15">
    <location>
        <begin position="281"/>
        <end position="359"/>
    </location>
</feature>
<dbReference type="InterPro" id="IPR035684">
    <property type="entry name" value="ArgRS_core"/>
</dbReference>
<proteinExistence type="inferred from homology"/>
<dbReference type="Pfam" id="PF05746">
    <property type="entry name" value="DALR_1"/>
    <property type="match status" value="1"/>
</dbReference>
<dbReference type="InterPro" id="IPR001278">
    <property type="entry name" value="Arg-tRNA-ligase"/>
</dbReference>
<dbReference type="Gene3D" id="1.10.730.10">
    <property type="entry name" value="Isoleucyl-tRNA Synthetase, Domain 1"/>
    <property type="match status" value="1"/>
</dbReference>
<evidence type="ECO:0000256" key="12">
    <source>
        <dbReference type="RuleBase" id="RU363038"/>
    </source>
</evidence>
<organism evidence="16 17">
    <name type="scientific">candidate division WS6 bacterium GW2011_GWF2_39_15</name>
    <dbReference type="NCBI Taxonomy" id="1619100"/>
    <lineage>
        <taxon>Bacteria</taxon>
        <taxon>Candidatus Dojkabacteria</taxon>
    </lineage>
</organism>
<dbReference type="InterPro" id="IPR036695">
    <property type="entry name" value="Arg-tRNA-synth_N_sf"/>
</dbReference>
<evidence type="ECO:0000256" key="5">
    <source>
        <dbReference type="ARBA" id="ARBA00022598"/>
    </source>
</evidence>
<evidence type="ECO:0000313" key="16">
    <source>
        <dbReference type="EMBL" id="KKR06409.1"/>
    </source>
</evidence>
<evidence type="ECO:0000256" key="9">
    <source>
        <dbReference type="ARBA" id="ARBA00023146"/>
    </source>
</evidence>
<dbReference type="SUPFAM" id="SSF55190">
    <property type="entry name" value="Arginyl-tRNA synthetase (ArgRS), N-terminal 'additional' domain"/>
    <property type="match status" value="1"/>
</dbReference>
<evidence type="ECO:0000313" key="17">
    <source>
        <dbReference type="Proteomes" id="UP000034799"/>
    </source>
</evidence>
<dbReference type="NCBIfam" id="TIGR00456">
    <property type="entry name" value="argS"/>
    <property type="match status" value="1"/>
</dbReference>
<dbReference type="Gene3D" id="3.30.1360.70">
    <property type="entry name" value="Arginyl tRNA synthetase N-terminal domain"/>
    <property type="match status" value="1"/>
</dbReference>
<dbReference type="Gene3D" id="3.50.40.10">
    <property type="entry name" value="Phenylalanyl-trna Synthetase, Chain B, domain 3"/>
    <property type="match status" value="1"/>
</dbReference>
<dbReference type="Pfam" id="PF03483">
    <property type="entry name" value="B3_4"/>
    <property type="match status" value="1"/>
</dbReference>
<dbReference type="EMBL" id="LBWK01000001">
    <property type="protein sequence ID" value="KKR06409.1"/>
    <property type="molecule type" value="Genomic_DNA"/>
</dbReference>
<evidence type="ECO:0000256" key="6">
    <source>
        <dbReference type="ARBA" id="ARBA00022741"/>
    </source>
</evidence>
<dbReference type="Gene3D" id="3.40.50.620">
    <property type="entry name" value="HUPs"/>
    <property type="match status" value="1"/>
</dbReference>
<dbReference type="GO" id="GO:0005524">
    <property type="term" value="F:ATP binding"/>
    <property type="evidence" value="ECO:0007669"/>
    <property type="project" value="UniProtKB-KW"/>
</dbReference>
<dbReference type="GO" id="GO:0005737">
    <property type="term" value="C:cytoplasm"/>
    <property type="evidence" value="ECO:0007669"/>
    <property type="project" value="UniProtKB-SubCell"/>
</dbReference>
<dbReference type="Pfam" id="PF03485">
    <property type="entry name" value="Arg_tRNA_synt_N"/>
    <property type="match status" value="1"/>
</dbReference>
<dbReference type="GO" id="GO:0004814">
    <property type="term" value="F:arginine-tRNA ligase activity"/>
    <property type="evidence" value="ECO:0007669"/>
    <property type="project" value="UniProtKB-UniRule"/>
</dbReference>
<dbReference type="EC" id="6.1.1.19" evidence="3 11"/>
<dbReference type="SUPFAM" id="SSF52374">
    <property type="entry name" value="Nucleotidylyl transferase"/>
    <property type="match status" value="1"/>
</dbReference>
<feature type="domain" description="B3/B4 tRNA-binding" evidence="14">
    <location>
        <begin position="63"/>
        <end position="220"/>
    </location>
</feature>